<feature type="domain" description="Peptidase S54 rhomboid" evidence="8">
    <location>
        <begin position="74"/>
        <end position="226"/>
    </location>
</feature>
<keyword evidence="6 7" id="KW-0472">Membrane</keyword>
<evidence type="ECO:0000256" key="4">
    <source>
        <dbReference type="ARBA" id="ARBA00022801"/>
    </source>
</evidence>
<dbReference type="InterPro" id="IPR050925">
    <property type="entry name" value="Rhomboid_protease_S54"/>
</dbReference>
<evidence type="ECO:0000256" key="6">
    <source>
        <dbReference type="ARBA" id="ARBA00023136"/>
    </source>
</evidence>
<keyword evidence="5 7" id="KW-1133">Transmembrane helix</keyword>
<evidence type="ECO:0000256" key="3">
    <source>
        <dbReference type="ARBA" id="ARBA00022692"/>
    </source>
</evidence>
<proteinExistence type="inferred from homology"/>
<comment type="caution">
    <text evidence="9">The sequence shown here is derived from an EMBL/GenBank/DDBJ whole genome shotgun (WGS) entry which is preliminary data.</text>
</comment>
<dbReference type="AlphaFoldDB" id="A0A8J7D358"/>
<evidence type="ECO:0000256" key="7">
    <source>
        <dbReference type="SAM" id="Phobius"/>
    </source>
</evidence>
<dbReference type="RefSeq" id="WP_193920453.1">
    <property type="nucleotide sequence ID" value="NZ_JADEXS020000001.1"/>
</dbReference>
<dbReference type="PANTHER" id="PTHR43731:SF14">
    <property type="entry name" value="PRESENILIN-ASSOCIATED RHOMBOID-LIKE PROTEIN, MITOCHONDRIAL"/>
    <property type="match status" value="1"/>
</dbReference>
<comment type="subcellular location">
    <subcellularLocation>
        <location evidence="1">Membrane</location>
        <topology evidence="1">Multi-pass membrane protein</topology>
    </subcellularLocation>
</comment>
<feature type="transmembrane region" description="Helical" evidence="7">
    <location>
        <begin position="76"/>
        <end position="103"/>
    </location>
</feature>
<evidence type="ECO:0000256" key="5">
    <source>
        <dbReference type="ARBA" id="ARBA00022989"/>
    </source>
</evidence>
<feature type="transmembrane region" description="Helical" evidence="7">
    <location>
        <begin position="164"/>
        <end position="190"/>
    </location>
</feature>
<gene>
    <name evidence="9" type="ORF">IQ276_24305</name>
</gene>
<feature type="transmembrane region" description="Helical" evidence="7">
    <location>
        <begin position="115"/>
        <end position="133"/>
    </location>
</feature>
<feature type="transmembrane region" description="Helical" evidence="7">
    <location>
        <begin position="15"/>
        <end position="32"/>
    </location>
</feature>
<reference evidence="9" key="1">
    <citation type="submission" date="2020-10" db="EMBL/GenBank/DDBJ databases">
        <authorList>
            <person name="Castelo-Branco R."/>
            <person name="Eusebio N."/>
            <person name="Adriana R."/>
            <person name="Vieira A."/>
            <person name="Brugerolle De Fraissinette N."/>
            <person name="Rezende De Castro R."/>
            <person name="Schneider M.P."/>
            <person name="Vasconcelos V."/>
            <person name="Leao P.N."/>
        </authorList>
    </citation>
    <scope>NUCLEOTIDE SEQUENCE</scope>
    <source>
        <strain evidence="9">LEGE 12446</strain>
    </source>
</reference>
<dbReference type="Gene3D" id="1.20.1540.10">
    <property type="entry name" value="Rhomboid-like"/>
    <property type="match status" value="1"/>
</dbReference>
<keyword evidence="9" id="KW-0645">Protease</keyword>
<dbReference type="PANTHER" id="PTHR43731">
    <property type="entry name" value="RHOMBOID PROTEASE"/>
    <property type="match status" value="1"/>
</dbReference>
<evidence type="ECO:0000259" key="8">
    <source>
        <dbReference type="Pfam" id="PF01694"/>
    </source>
</evidence>
<feature type="transmembrane region" description="Helical" evidence="7">
    <location>
        <begin position="212"/>
        <end position="230"/>
    </location>
</feature>
<dbReference type="GO" id="GO:0016020">
    <property type="term" value="C:membrane"/>
    <property type="evidence" value="ECO:0007669"/>
    <property type="project" value="UniProtKB-SubCell"/>
</dbReference>
<evidence type="ECO:0000313" key="9">
    <source>
        <dbReference type="EMBL" id="MBE9025428.1"/>
    </source>
</evidence>
<sequence length="235" mass="26340">MIPISDNIRCWNKPIVNYWLIGINIAVFLWELKLEFSNELGYFVNSWGVIPAQISGAITNAIFLNFAAWIVVLWRLFSLIVGIFLHGSFSQILGNLLFLWVFGKTVENILGHKRYLGLYLAAGVVTGVAQILAQPSLTVPLIGANGAIAAVLGAYIIKFPQVKIYSVLPLIILYIPLEVPAFFYVFWWFVQQLFYGIGSLNIPPFGVNQSGVIYWGQVVGLLFGAGFMRFRTFVR</sequence>
<organism evidence="9 10">
    <name type="scientific">Desmonostoc muscorum LEGE 12446</name>
    <dbReference type="NCBI Taxonomy" id="1828758"/>
    <lineage>
        <taxon>Bacteria</taxon>
        <taxon>Bacillati</taxon>
        <taxon>Cyanobacteriota</taxon>
        <taxon>Cyanophyceae</taxon>
        <taxon>Nostocales</taxon>
        <taxon>Nostocaceae</taxon>
        <taxon>Desmonostoc</taxon>
    </lineage>
</organism>
<accession>A0A8J7D358</accession>
<dbReference type="InterPro" id="IPR022764">
    <property type="entry name" value="Peptidase_S54_rhomboid_dom"/>
</dbReference>
<feature type="transmembrane region" description="Helical" evidence="7">
    <location>
        <begin position="44"/>
        <end position="70"/>
    </location>
</feature>
<name>A0A8J7D358_DESMC</name>
<dbReference type="InterPro" id="IPR035952">
    <property type="entry name" value="Rhomboid-like_sf"/>
</dbReference>
<dbReference type="Pfam" id="PF01694">
    <property type="entry name" value="Rhomboid"/>
    <property type="match status" value="1"/>
</dbReference>
<evidence type="ECO:0000256" key="1">
    <source>
        <dbReference type="ARBA" id="ARBA00004141"/>
    </source>
</evidence>
<dbReference type="GO" id="GO:0004252">
    <property type="term" value="F:serine-type endopeptidase activity"/>
    <property type="evidence" value="ECO:0007669"/>
    <property type="project" value="InterPro"/>
</dbReference>
<keyword evidence="10" id="KW-1185">Reference proteome</keyword>
<keyword evidence="4" id="KW-0378">Hydrolase</keyword>
<protein>
    <submittedName>
        <fullName evidence="9">Rhomboid family intramembrane serine protease</fullName>
    </submittedName>
</protein>
<evidence type="ECO:0000313" key="10">
    <source>
        <dbReference type="Proteomes" id="UP000622533"/>
    </source>
</evidence>
<dbReference type="Proteomes" id="UP000622533">
    <property type="component" value="Unassembled WGS sequence"/>
</dbReference>
<dbReference type="GO" id="GO:0006508">
    <property type="term" value="P:proteolysis"/>
    <property type="evidence" value="ECO:0007669"/>
    <property type="project" value="UniProtKB-KW"/>
</dbReference>
<feature type="transmembrane region" description="Helical" evidence="7">
    <location>
        <begin position="139"/>
        <end position="157"/>
    </location>
</feature>
<comment type="similarity">
    <text evidence="2">Belongs to the peptidase S54 family.</text>
</comment>
<evidence type="ECO:0000256" key="2">
    <source>
        <dbReference type="ARBA" id="ARBA00009045"/>
    </source>
</evidence>
<dbReference type="EMBL" id="JADEXS010000415">
    <property type="protein sequence ID" value="MBE9025428.1"/>
    <property type="molecule type" value="Genomic_DNA"/>
</dbReference>
<keyword evidence="3 7" id="KW-0812">Transmembrane</keyword>
<dbReference type="SUPFAM" id="SSF144091">
    <property type="entry name" value="Rhomboid-like"/>
    <property type="match status" value="1"/>
</dbReference>